<dbReference type="EMBL" id="CP117880">
    <property type="protein sequence ID" value="WDF70842.1"/>
    <property type="molecule type" value="Genomic_DNA"/>
</dbReference>
<evidence type="ECO:0000313" key="1">
    <source>
        <dbReference type="EMBL" id="WDF70842.1"/>
    </source>
</evidence>
<dbReference type="PANTHER" id="PTHR10668">
    <property type="entry name" value="PHYTOENE DEHYDROGENASE"/>
    <property type="match status" value="1"/>
</dbReference>
<dbReference type="PANTHER" id="PTHR10668:SF105">
    <property type="entry name" value="DEHYDROGENASE-RELATED"/>
    <property type="match status" value="1"/>
</dbReference>
<evidence type="ECO:0000313" key="2">
    <source>
        <dbReference type="Proteomes" id="UP001221558"/>
    </source>
</evidence>
<gene>
    <name evidence="1" type="ORF">PQ465_08650</name>
</gene>
<protein>
    <submittedName>
        <fullName evidence="1">NAD(P)/FAD-dependent oxidoreductase</fullName>
    </submittedName>
</protein>
<dbReference type="Gene3D" id="3.50.50.60">
    <property type="entry name" value="FAD/NAD(P)-binding domain"/>
    <property type="match status" value="1"/>
</dbReference>
<keyword evidence="2" id="KW-1185">Reference proteome</keyword>
<organism evidence="1 2">
    <name type="scientific">Sphingobacterium oryzagri</name>
    <dbReference type="NCBI Taxonomy" id="3025669"/>
    <lineage>
        <taxon>Bacteria</taxon>
        <taxon>Pseudomonadati</taxon>
        <taxon>Bacteroidota</taxon>
        <taxon>Sphingobacteriia</taxon>
        <taxon>Sphingobacteriales</taxon>
        <taxon>Sphingobacteriaceae</taxon>
        <taxon>Sphingobacterium</taxon>
    </lineage>
</organism>
<dbReference type="Proteomes" id="UP001221558">
    <property type="component" value="Chromosome"/>
</dbReference>
<reference evidence="1 2" key="1">
    <citation type="submission" date="2023-02" db="EMBL/GenBank/DDBJ databases">
        <title>Genome sequence of Sphingobacterium sp. KACC 22765.</title>
        <authorList>
            <person name="Kim S."/>
            <person name="Heo J."/>
            <person name="Kwon S.-W."/>
        </authorList>
    </citation>
    <scope>NUCLEOTIDE SEQUENCE [LARGE SCALE GENOMIC DNA]</scope>
    <source>
        <strain evidence="1 2">KACC 22765</strain>
    </source>
</reference>
<dbReference type="Pfam" id="PF13450">
    <property type="entry name" value="NAD_binding_8"/>
    <property type="match status" value="1"/>
</dbReference>
<accession>A0ABY7WQ39</accession>
<name>A0ABY7WQ39_9SPHI</name>
<dbReference type="SUPFAM" id="SSF51905">
    <property type="entry name" value="FAD/NAD(P)-binding domain"/>
    <property type="match status" value="1"/>
</dbReference>
<dbReference type="InterPro" id="IPR036188">
    <property type="entry name" value="FAD/NAD-bd_sf"/>
</dbReference>
<dbReference type="PRINTS" id="PR00411">
    <property type="entry name" value="PNDRDTASEI"/>
</dbReference>
<sequence>MEKNYDAVVVGAGPNGLAAAITLQRAGKSTLLIEGSEEIGGGMRSKALTLPGYVHDVCSAIHPMALASPFFRSLPLSAHGLELIYPDIAAAHPLDKESAAVLFSDYAKTIQHLGQDAAVYRRLTSAVVENWEALAQDTMGPLRFPKNPLRLAAFGLDALQPATWIAKRFSTQRAKALWGGMAAHSIQPLSNFSTAAIGIVLSAVGHRYGWPIPKGGSQSIAAALINYYKSLGGQVQTGFWLKDVRALPKHEVLLLDLTPKQILALTGVEWSVRYRKQLSSYQYGMGVFKVDWALSDPTPFKDAAASRAGTVHLGNTFAEIAENEWRTSKGQHVAQPFVLFSQPSLFDTERSPAGKHTGWAYCHVPHGSTVDMRPAIEKQIERFAPGFKDTILATHTFNTRELEAYNPNYVGGDINGGLMNLAQLYTRPTWKLTPYRTSEKNIYICSSSTPPGGGVHGMCGFHAAKTALSDHFNVSLSL</sequence>
<proteinExistence type="predicted"/>